<protein>
    <submittedName>
        <fullName evidence="2">Uncharacterized protein</fullName>
    </submittedName>
</protein>
<name>A0A9W4B1A8_9MYCO</name>
<feature type="region of interest" description="Disordered" evidence="1">
    <location>
        <begin position="1"/>
        <end position="29"/>
    </location>
</feature>
<evidence type="ECO:0000313" key="2">
    <source>
        <dbReference type="EMBL" id="BBY92263.1"/>
    </source>
</evidence>
<sequence>MHNQHVGLGSTCDVGRHGTEQAASDRGEADVTDDKKIGLDLFGEIDEGVDGCADDRLLLDVLGTRLMRTFLRLAENRVDGGVARHLVALVLEHVGRALVFALGEVRRRHDHCRA</sequence>
<evidence type="ECO:0000313" key="3">
    <source>
        <dbReference type="Proteomes" id="UP000465785"/>
    </source>
</evidence>
<accession>A0A9W4B1A8</accession>
<dbReference type="AlphaFoldDB" id="A0A9W4B1A8"/>
<dbReference type="EMBL" id="AP022601">
    <property type="protein sequence ID" value="BBY92263.1"/>
    <property type="molecule type" value="Genomic_DNA"/>
</dbReference>
<organism evidence="2 3">
    <name type="scientific">Mycobacterium gallinarum</name>
    <dbReference type="NCBI Taxonomy" id="39689"/>
    <lineage>
        <taxon>Bacteria</taxon>
        <taxon>Bacillati</taxon>
        <taxon>Actinomycetota</taxon>
        <taxon>Actinomycetes</taxon>
        <taxon>Mycobacteriales</taxon>
        <taxon>Mycobacteriaceae</taxon>
        <taxon>Mycobacterium</taxon>
    </lineage>
</organism>
<dbReference type="Proteomes" id="UP000465785">
    <property type="component" value="Chromosome"/>
</dbReference>
<evidence type="ECO:0000256" key="1">
    <source>
        <dbReference type="SAM" id="MobiDB-lite"/>
    </source>
</evidence>
<feature type="compositionally biased region" description="Basic and acidic residues" evidence="1">
    <location>
        <begin position="14"/>
        <end position="29"/>
    </location>
</feature>
<keyword evidence="3" id="KW-1185">Reference proteome</keyword>
<dbReference type="KEGG" id="mgau:MGALJ_19320"/>
<proteinExistence type="predicted"/>
<gene>
    <name evidence="2" type="ORF">MGALJ_19320</name>
</gene>
<reference evidence="2 3" key="1">
    <citation type="journal article" date="2019" name="Emerg. Microbes Infect.">
        <title>Comprehensive subspecies identification of 175 nontuberculous mycobacteria species based on 7547 genomic profiles.</title>
        <authorList>
            <person name="Matsumoto Y."/>
            <person name="Kinjo T."/>
            <person name="Motooka D."/>
            <person name="Nabeya D."/>
            <person name="Jung N."/>
            <person name="Uechi K."/>
            <person name="Horii T."/>
            <person name="Iida T."/>
            <person name="Fujita J."/>
            <person name="Nakamura S."/>
        </authorList>
    </citation>
    <scope>NUCLEOTIDE SEQUENCE [LARGE SCALE GENOMIC DNA]</scope>
    <source>
        <strain evidence="2 3">JCM 6399</strain>
    </source>
</reference>